<evidence type="ECO:0000313" key="2">
    <source>
        <dbReference type="Proteomes" id="UP000692954"/>
    </source>
</evidence>
<dbReference type="EMBL" id="CAJJDN010000001">
    <property type="protein sequence ID" value="CAD8046009.1"/>
    <property type="molecule type" value="Genomic_DNA"/>
</dbReference>
<comment type="caution">
    <text evidence="1">The sequence shown here is derived from an EMBL/GenBank/DDBJ whole genome shotgun (WGS) entry which is preliminary data.</text>
</comment>
<gene>
    <name evidence="1" type="ORF">PSON_ATCC_30995.1.T0010396</name>
</gene>
<reference evidence="1" key="1">
    <citation type="submission" date="2021-01" db="EMBL/GenBank/DDBJ databases">
        <authorList>
            <consortium name="Genoscope - CEA"/>
            <person name="William W."/>
        </authorList>
    </citation>
    <scope>NUCLEOTIDE SEQUENCE</scope>
</reference>
<keyword evidence="2" id="KW-1185">Reference proteome</keyword>
<name>A0A8S1JX49_9CILI</name>
<accession>A0A8S1JX49</accession>
<dbReference type="AlphaFoldDB" id="A0A8S1JX49"/>
<proteinExistence type="predicted"/>
<evidence type="ECO:0000313" key="1">
    <source>
        <dbReference type="EMBL" id="CAD8046009.1"/>
    </source>
</evidence>
<sequence>MKRLHIRREPNQTNSSVFLAIFQVKVLLDKDIKTLILLFLGETSMFCGNKVYSSPSGHEKFIKGETSPCEILKCKNQADQKEHQKQTGFLKLLKEKSDKISKKSRIESRFAIFQNLIEYKIKLKEEAIIKGNRELKILVLSSKCIISVMNISKRYMEKKVNSNNLKKHCQWTLSQINLTFKSILKFKTATYESETKNKYDPPIQISSIKLQINQN</sequence>
<dbReference type="Proteomes" id="UP000692954">
    <property type="component" value="Unassembled WGS sequence"/>
</dbReference>
<organism evidence="1 2">
    <name type="scientific">Paramecium sonneborni</name>
    <dbReference type="NCBI Taxonomy" id="65129"/>
    <lineage>
        <taxon>Eukaryota</taxon>
        <taxon>Sar</taxon>
        <taxon>Alveolata</taxon>
        <taxon>Ciliophora</taxon>
        <taxon>Intramacronucleata</taxon>
        <taxon>Oligohymenophorea</taxon>
        <taxon>Peniculida</taxon>
        <taxon>Parameciidae</taxon>
        <taxon>Paramecium</taxon>
    </lineage>
</organism>
<protein>
    <submittedName>
        <fullName evidence="1">Uncharacterized protein</fullName>
    </submittedName>
</protein>